<dbReference type="SUPFAM" id="SSF51905">
    <property type="entry name" value="FAD/NAD(P)-binding domain"/>
    <property type="match status" value="1"/>
</dbReference>
<dbReference type="InterPro" id="IPR041854">
    <property type="entry name" value="BFD-like_2Fe2S-bd_dom_sf"/>
</dbReference>
<dbReference type="PANTHER" id="PTHR42720">
    <property type="entry name" value="GLYCEROL-3-PHOSPHATE DEHYDROGENASE"/>
    <property type="match status" value="1"/>
</dbReference>
<accession>A0AB94IWN3</accession>
<protein>
    <submittedName>
        <fullName evidence="3">Predicted dehydrogenase</fullName>
    </submittedName>
</protein>
<feature type="domain" description="BFD-like [2Fe-2S]-binding" evidence="2">
    <location>
        <begin position="407"/>
        <end position="459"/>
    </location>
</feature>
<dbReference type="Gene3D" id="3.30.9.10">
    <property type="entry name" value="D-Amino Acid Oxidase, subunit A, domain 2"/>
    <property type="match status" value="1"/>
</dbReference>
<proteinExistence type="predicted"/>
<dbReference type="InterPro" id="IPR036188">
    <property type="entry name" value="FAD/NAD-bd_sf"/>
</dbReference>
<evidence type="ECO:0000259" key="2">
    <source>
        <dbReference type="Pfam" id="PF04324"/>
    </source>
</evidence>
<organism evidence="3 4">
    <name type="scientific">Fretibacterium fastidiosum</name>
    <dbReference type="NCBI Taxonomy" id="651822"/>
    <lineage>
        <taxon>Bacteria</taxon>
        <taxon>Thermotogati</taxon>
        <taxon>Synergistota</taxon>
        <taxon>Synergistia</taxon>
        <taxon>Synergistales</taxon>
        <taxon>Aminobacteriaceae</taxon>
        <taxon>Fretibacterium</taxon>
    </lineage>
</organism>
<keyword evidence="4" id="KW-1185">Reference proteome</keyword>
<dbReference type="Gene3D" id="1.10.10.1100">
    <property type="entry name" value="BFD-like [2Fe-2S]-binding domain"/>
    <property type="match status" value="1"/>
</dbReference>
<reference evidence="3 4" key="2">
    <citation type="submission" date="2010-03" db="EMBL/GenBank/DDBJ databases">
        <authorList>
            <person name="Pajon A."/>
        </authorList>
    </citation>
    <scope>NUCLEOTIDE SEQUENCE [LARGE SCALE GENOMIC DNA]</scope>
    <source>
        <strain evidence="3 4">SGP1</strain>
    </source>
</reference>
<dbReference type="KEGG" id="sbr:SY1_08430"/>
<dbReference type="EMBL" id="FP929056">
    <property type="protein sequence ID" value="CBL28141.1"/>
    <property type="molecule type" value="Genomic_DNA"/>
</dbReference>
<evidence type="ECO:0000259" key="1">
    <source>
        <dbReference type="Pfam" id="PF01266"/>
    </source>
</evidence>
<dbReference type="SUPFAM" id="SSF54373">
    <property type="entry name" value="FAD-linked reductases, C-terminal domain"/>
    <property type="match status" value="1"/>
</dbReference>
<dbReference type="Pfam" id="PF04324">
    <property type="entry name" value="Fer2_BFD"/>
    <property type="match status" value="1"/>
</dbReference>
<feature type="domain" description="FAD dependent oxidoreductase" evidence="1">
    <location>
        <begin position="7"/>
        <end position="359"/>
    </location>
</feature>
<dbReference type="InterPro" id="IPR006076">
    <property type="entry name" value="FAD-dep_OxRdtase"/>
</dbReference>
<dbReference type="AlphaFoldDB" id="A0AB94IWN3"/>
<sequence>MSREEFDVAIIGGGVVGASLARELTRWRVRVVVLDRAAELPSGASRANSSMIHGGFDDSPNTLKARFCPEGNRMYHALKDELDFHLDECGSYVCAFDDKDMAHLEKLLVQGRANGVPGLEIVTRERLRGNEPNVSPDVKAALWSPTAAIVNNFEAVVAFMESAKINGAVLRLETRVTGLMLDDRGEVRGVETDRGPVYVPIVVNAAGVHSEEVASWAGEPDFHITPTRGEYFLLDRTAGDFVTSFLFACPSERGKGVTVARTAEGNLLAGPTATVQKDRDDTATTPEGLAQVLEGARRLVPNFPVNLNITTFAGVRANTDTGDFVIEALKAPRGFVNVAGIKSPGFTSAPAIAVHVAEMIRAELGDRASFEPNPHFVPERRGIPRFAELPMEERARLAREDPAWGQIVCRCETVTEAQVLEAIRRGARTVAAVKIWTRAGAGRCQGGFCCPRVAEILARELQIPLTEVTRHGGNSRLLLGGAKEFLLDEGRGEEARS</sequence>
<evidence type="ECO:0000313" key="3">
    <source>
        <dbReference type="EMBL" id="CBL28141.1"/>
    </source>
</evidence>
<dbReference type="CDD" id="cd19946">
    <property type="entry name" value="GlpA-like_Fer2_BFD-like"/>
    <property type="match status" value="1"/>
</dbReference>
<dbReference type="InterPro" id="IPR052745">
    <property type="entry name" value="G3P_Oxidase/Oxidoreductase"/>
</dbReference>
<dbReference type="PANTHER" id="PTHR42720:SF1">
    <property type="entry name" value="GLYCEROL 3-PHOSPHATE OXIDASE"/>
    <property type="match status" value="1"/>
</dbReference>
<name>A0AB94IWN3_9BACT</name>
<dbReference type="RefSeq" id="WP_015556288.1">
    <property type="nucleotide sequence ID" value="NC_021038.1"/>
</dbReference>
<gene>
    <name evidence="3" type="ORF">SY1_08430</name>
</gene>
<dbReference type="InterPro" id="IPR007419">
    <property type="entry name" value="BFD-like_2Fe2S-bd_dom"/>
</dbReference>
<reference evidence="4" key="1">
    <citation type="submission" date="2010-03" db="EMBL/GenBank/DDBJ databases">
        <title>The genome sequence of Synergistetes sp. SGP1.</title>
        <authorList>
            <consortium name="metaHIT consortium -- http://www.metahit.eu/"/>
            <person name="Pajon A."/>
            <person name="Turner K."/>
            <person name="Parkhill J."/>
            <person name="Wade W."/>
            <person name="Vartoukian S."/>
        </authorList>
    </citation>
    <scope>NUCLEOTIDE SEQUENCE [LARGE SCALE GENOMIC DNA]</scope>
    <source>
        <strain evidence="4">SGP1</strain>
    </source>
</reference>
<dbReference type="Pfam" id="PF01266">
    <property type="entry name" value="DAO"/>
    <property type="match status" value="1"/>
</dbReference>
<dbReference type="Gene3D" id="3.50.50.60">
    <property type="entry name" value="FAD/NAD(P)-binding domain"/>
    <property type="match status" value="1"/>
</dbReference>
<dbReference type="Proteomes" id="UP000008957">
    <property type="component" value="Chromosome"/>
</dbReference>
<evidence type="ECO:0000313" key="4">
    <source>
        <dbReference type="Proteomes" id="UP000008957"/>
    </source>
</evidence>